<reference evidence="3 4" key="1">
    <citation type="journal article" date="2019" name="Genome Biol. Evol.">
        <title>Insights into the evolution of the New World diploid cottons (Gossypium, subgenus Houzingenia) based on genome sequencing.</title>
        <authorList>
            <person name="Grover C.E."/>
            <person name="Arick M.A. 2nd"/>
            <person name="Thrash A."/>
            <person name="Conover J.L."/>
            <person name="Sanders W.S."/>
            <person name="Peterson D.G."/>
            <person name="Frelichowski J.E."/>
            <person name="Scheffler J.A."/>
            <person name="Scheffler B.E."/>
            <person name="Wendel J.F."/>
        </authorList>
    </citation>
    <scope>NUCLEOTIDE SEQUENCE [LARGE SCALE GENOMIC DNA]</scope>
    <source>
        <strain evidence="3">27</strain>
        <tissue evidence="3">Leaf</tissue>
    </source>
</reference>
<evidence type="ECO:0000259" key="2">
    <source>
        <dbReference type="Pfam" id="PF24924"/>
    </source>
</evidence>
<keyword evidence="4" id="KW-1185">Reference proteome</keyword>
<comment type="caution">
    <text evidence="3">The sequence shown here is derived from an EMBL/GenBank/DDBJ whole genome shotgun (WGS) entry which is preliminary data.</text>
</comment>
<organism evidence="3 4">
    <name type="scientific">Gossypium davidsonii</name>
    <name type="common">Davidson's cotton</name>
    <name type="synonym">Gossypium klotzschianum subsp. davidsonii</name>
    <dbReference type="NCBI Taxonomy" id="34287"/>
    <lineage>
        <taxon>Eukaryota</taxon>
        <taxon>Viridiplantae</taxon>
        <taxon>Streptophyta</taxon>
        <taxon>Embryophyta</taxon>
        <taxon>Tracheophyta</taxon>
        <taxon>Spermatophyta</taxon>
        <taxon>Magnoliopsida</taxon>
        <taxon>eudicotyledons</taxon>
        <taxon>Gunneridae</taxon>
        <taxon>Pentapetalae</taxon>
        <taxon>rosids</taxon>
        <taxon>malvids</taxon>
        <taxon>Malvales</taxon>
        <taxon>Malvaceae</taxon>
        <taxon>Malvoideae</taxon>
        <taxon>Gossypium</taxon>
    </lineage>
</organism>
<dbReference type="Proteomes" id="UP000593561">
    <property type="component" value="Unassembled WGS sequence"/>
</dbReference>
<dbReference type="Pfam" id="PF24924">
    <property type="entry name" value="DUF7745"/>
    <property type="match status" value="1"/>
</dbReference>
<name>A0A7J8TD17_GOSDV</name>
<feature type="domain" description="DUF7745" evidence="2">
    <location>
        <begin position="36"/>
        <end position="275"/>
    </location>
</feature>
<dbReference type="InterPro" id="IPR056647">
    <property type="entry name" value="DUF7745"/>
</dbReference>
<accession>A0A7J8TD17</accession>
<sequence>MEKGFLDRVEDNAAVRTWSETTQRRKGDSLAKGYASEQLFYSNYGDLPYLLDMKVDKRLFRALAQFWNSAYSYFTFGKVDLVPTIEEYMALLRCLKIQVDKVYSKAINVPTFLKRLMNIIGMSEQWVTTRIKQKGDSKCIPWKNLKDLILAHLNAKKKVDVFALSIYGLFVFSKALGHVDEAITDLFDWLDKRVTPVPAILAKTFRSLNACRRAGEGRFIGCAQLLLAWFYSHFWKVDKVSYQNLQEEGIEWRAPWLLPDEILHQCGDFDWISLLEIWGVTHRMKGLAVGPMTNFEYSEWWVKRINNNVPRPSQENSQPIEEHLRVVPSELEIVKQDFERRNVELEKKIAQMEKEMGNLRMDVDV</sequence>
<protein>
    <recommendedName>
        <fullName evidence="2">DUF7745 domain-containing protein</fullName>
    </recommendedName>
</protein>
<proteinExistence type="predicted"/>
<evidence type="ECO:0000256" key="1">
    <source>
        <dbReference type="SAM" id="Coils"/>
    </source>
</evidence>
<dbReference type="PANTHER" id="PTHR48200">
    <property type="entry name" value="PROTEIN, PUTATIVE-RELATED"/>
    <property type="match status" value="1"/>
</dbReference>
<dbReference type="AlphaFoldDB" id="A0A7J8TD17"/>
<feature type="coiled-coil region" evidence="1">
    <location>
        <begin position="335"/>
        <end position="362"/>
    </location>
</feature>
<evidence type="ECO:0000313" key="4">
    <source>
        <dbReference type="Proteomes" id="UP000593561"/>
    </source>
</evidence>
<gene>
    <name evidence="3" type="ORF">Godav_025448</name>
</gene>
<dbReference type="EMBL" id="JABFAC010244315">
    <property type="protein sequence ID" value="MBA0636056.1"/>
    <property type="molecule type" value="Genomic_DNA"/>
</dbReference>
<keyword evidence="1" id="KW-0175">Coiled coil</keyword>
<evidence type="ECO:0000313" key="3">
    <source>
        <dbReference type="EMBL" id="MBA0636056.1"/>
    </source>
</evidence>
<dbReference type="PANTHER" id="PTHR48200:SF1">
    <property type="entry name" value="AMINOTRANSFERASE-LIKE PLANT MOBILE DOMAIN-CONTAINING PROTEIN"/>
    <property type="match status" value="1"/>
</dbReference>